<dbReference type="CDD" id="cd11386">
    <property type="entry name" value="MCP_signal"/>
    <property type="match status" value="1"/>
</dbReference>
<feature type="domain" description="HAMP" evidence="15">
    <location>
        <begin position="676"/>
        <end position="728"/>
    </location>
</feature>
<evidence type="ECO:0000256" key="12">
    <source>
        <dbReference type="SAM" id="MobiDB-lite"/>
    </source>
</evidence>
<reference evidence="16 17" key="1">
    <citation type="submission" date="2018-09" db="EMBL/GenBank/DDBJ databases">
        <title>Profundibacter amoris BAR1 gen. nov., sp. nov., a new member of the Roseobacter clade isolated at Lokis Castle Vent Field on the Arctic Mid-Oceanic Ridge.</title>
        <authorList>
            <person name="Le Moine Bauer S."/>
            <person name="Sjoeberg A.G."/>
            <person name="L'Haridon S."/>
            <person name="Stokke R."/>
            <person name="Roalkvam I."/>
            <person name="Steen I.H."/>
            <person name="Dahle H."/>
        </authorList>
    </citation>
    <scope>NUCLEOTIDE SEQUENCE [LARGE SCALE GENOMIC DNA]</scope>
    <source>
        <strain evidence="16 17">BAR1</strain>
    </source>
</reference>
<keyword evidence="13" id="KW-0812">Transmembrane</keyword>
<evidence type="ECO:0000256" key="10">
    <source>
        <dbReference type="PROSITE-ProRule" id="PRU00284"/>
    </source>
</evidence>
<dbReference type="PANTHER" id="PTHR43531">
    <property type="entry name" value="PROTEIN ICFG"/>
    <property type="match status" value="1"/>
</dbReference>
<feature type="domain" description="Methyl-accepting transducer" evidence="14">
    <location>
        <begin position="733"/>
        <end position="962"/>
    </location>
</feature>
<feature type="compositionally biased region" description="Acidic residues" evidence="12">
    <location>
        <begin position="1024"/>
        <end position="1033"/>
    </location>
</feature>
<feature type="domain" description="HAMP" evidence="15">
    <location>
        <begin position="366"/>
        <end position="419"/>
    </location>
</feature>
<dbReference type="InterPro" id="IPR035965">
    <property type="entry name" value="PAS-like_dom_sf"/>
</dbReference>
<dbReference type="Pfam" id="PF00672">
    <property type="entry name" value="HAMP"/>
    <property type="match status" value="1"/>
</dbReference>
<evidence type="ECO:0000256" key="6">
    <source>
        <dbReference type="ARBA" id="ARBA00022777"/>
    </source>
</evidence>
<accession>A0A347UH21</accession>
<dbReference type="GO" id="GO:0016301">
    <property type="term" value="F:kinase activity"/>
    <property type="evidence" value="ECO:0007669"/>
    <property type="project" value="UniProtKB-KW"/>
</dbReference>
<feature type="transmembrane region" description="Helical" evidence="13">
    <location>
        <begin position="15"/>
        <end position="36"/>
    </location>
</feature>
<dbReference type="Gene3D" id="1.10.8.500">
    <property type="entry name" value="HAMP domain in histidine kinase"/>
    <property type="match status" value="1"/>
</dbReference>
<evidence type="ECO:0000313" key="17">
    <source>
        <dbReference type="Proteomes" id="UP000261704"/>
    </source>
</evidence>
<dbReference type="CDD" id="cd06225">
    <property type="entry name" value="HAMP"/>
    <property type="match status" value="1"/>
</dbReference>
<dbReference type="Gene3D" id="1.10.287.950">
    <property type="entry name" value="Methyl-accepting chemotaxis protein"/>
    <property type="match status" value="1"/>
</dbReference>
<dbReference type="Pfam" id="PF00015">
    <property type="entry name" value="MCPsignal"/>
    <property type="match status" value="1"/>
</dbReference>
<dbReference type="InterPro" id="IPR004089">
    <property type="entry name" value="MCPsignal_dom"/>
</dbReference>
<name>A0A347UH21_9RHOB</name>
<evidence type="ECO:0000256" key="4">
    <source>
        <dbReference type="ARBA" id="ARBA00022679"/>
    </source>
</evidence>
<keyword evidence="13" id="KW-0472">Membrane</keyword>
<dbReference type="FunFam" id="1.10.287.950:FF:000001">
    <property type="entry name" value="Methyl-accepting chemotaxis sensory transducer"/>
    <property type="match status" value="1"/>
</dbReference>
<dbReference type="SUPFAM" id="SSF103190">
    <property type="entry name" value="Sensory domain-like"/>
    <property type="match status" value="1"/>
</dbReference>
<evidence type="ECO:0000256" key="5">
    <source>
        <dbReference type="ARBA" id="ARBA00022741"/>
    </source>
</evidence>
<organism evidence="16 17">
    <name type="scientific">Profundibacter amoris</name>
    <dbReference type="NCBI Taxonomy" id="2171755"/>
    <lineage>
        <taxon>Bacteria</taxon>
        <taxon>Pseudomonadati</taxon>
        <taxon>Pseudomonadota</taxon>
        <taxon>Alphaproteobacteria</taxon>
        <taxon>Rhodobacterales</taxon>
        <taxon>Paracoccaceae</taxon>
        <taxon>Profundibacter</taxon>
    </lineage>
</organism>
<feature type="coiled-coil region" evidence="11">
    <location>
        <begin position="657"/>
        <end position="687"/>
    </location>
</feature>
<dbReference type="SUPFAM" id="SSF158472">
    <property type="entry name" value="HAMP domain-like"/>
    <property type="match status" value="1"/>
</dbReference>
<keyword evidence="8" id="KW-0902">Two-component regulatory system</keyword>
<dbReference type="CDD" id="cd18774">
    <property type="entry name" value="PDC2_HK_sensor"/>
    <property type="match status" value="1"/>
</dbReference>
<comment type="subcellular location">
    <subcellularLocation>
        <location evidence="1">Membrane</location>
    </subcellularLocation>
</comment>
<dbReference type="Gene3D" id="3.30.450.20">
    <property type="entry name" value="PAS domain"/>
    <property type="match status" value="3"/>
</dbReference>
<keyword evidence="5" id="KW-0547">Nucleotide-binding</keyword>
<dbReference type="SMART" id="SM00283">
    <property type="entry name" value="MA"/>
    <property type="match status" value="1"/>
</dbReference>
<dbReference type="GO" id="GO:0005524">
    <property type="term" value="F:ATP binding"/>
    <property type="evidence" value="ECO:0007669"/>
    <property type="project" value="UniProtKB-KW"/>
</dbReference>
<evidence type="ECO:0000259" key="14">
    <source>
        <dbReference type="PROSITE" id="PS50111"/>
    </source>
</evidence>
<comment type="similarity">
    <text evidence="9">Belongs to the methyl-accepting chemotaxis (MCP) protein family.</text>
</comment>
<keyword evidence="4" id="KW-0808">Transferase</keyword>
<dbReference type="InterPro" id="IPR029151">
    <property type="entry name" value="Sensor-like_sf"/>
</dbReference>
<dbReference type="InterPro" id="IPR051310">
    <property type="entry name" value="MCP_chemotaxis"/>
</dbReference>
<keyword evidence="13" id="KW-1133">Transmembrane helix</keyword>
<dbReference type="PROSITE" id="PS50885">
    <property type="entry name" value="HAMP"/>
    <property type="match status" value="2"/>
</dbReference>
<dbReference type="SUPFAM" id="SSF58104">
    <property type="entry name" value="Methyl-accepting chemotaxis protein (MCP) signaling domain"/>
    <property type="match status" value="1"/>
</dbReference>
<keyword evidence="17" id="KW-1185">Reference proteome</keyword>
<proteinExistence type="inferred from homology"/>
<dbReference type="EMBL" id="CP032125">
    <property type="protein sequence ID" value="AXX98149.1"/>
    <property type="molecule type" value="Genomic_DNA"/>
</dbReference>
<feature type="compositionally biased region" description="Polar residues" evidence="12">
    <location>
        <begin position="984"/>
        <end position="998"/>
    </location>
</feature>
<evidence type="ECO:0000313" key="16">
    <source>
        <dbReference type="EMBL" id="AXX98149.1"/>
    </source>
</evidence>
<evidence type="ECO:0000256" key="8">
    <source>
        <dbReference type="ARBA" id="ARBA00023012"/>
    </source>
</evidence>
<evidence type="ECO:0000256" key="3">
    <source>
        <dbReference type="ARBA" id="ARBA00022553"/>
    </source>
</evidence>
<protein>
    <submittedName>
        <fullName evidence="16">HAMP domain-containing protein</fullName>
    </submittedName>
</protein>
<evidence type="ECO:0000256" key="1">
    <source>
        <dbReference type="ARBA" id="ARBA00004370"/>
    </source>
</evidence>
<keyword evidence="6" id="KW-0418">Kinase</keyword>
<dbReference type="KEGG" id="pamo:BAR1_09530"/>
<keyword evidence="3" id="KW-0597">Phosphoprotein</keyword>
<evidence type="ECO:0000256" key="7">
    <source>
        <dbReference type="ARBA" id="ARBA00022840"/>
    </source>
</evidence>
<evidence type="ECO:0000256" key="13">
    <source>
        <dbReference type="SAM" id="Phobius"/>
    </source>
</evidence>
<dbReference type="OrthoDB" id="354287at2"/>
<dbReference type="InterPro" id="IPR003660">
    <property type="entry name" value="HAMP_dom"/>
</dbReference>
<feature type="region of interest" description="Disordered" evidence="12">
    <location>
        <begin position="984"/>
        <end position="1033"/>
    </location>
</feature>
<keyword evidence="7" id="KW-0067">ATP-binding</keyword>
<dbReference type="Proteomes" id="UP000261704">
    <property type="component" value="Chromosome"/>
</dbReference>
<evidence type="ECO:0000256" key="9">
    <source>
        <dbReference type="ARBA" id="ARBA00029447"/>
    </source>
</evidence>
<dbReference type="GO" id="GO:0006935">
    <property type="term" value="P:chemotaxis"/>
    <property type="evidence" value="ECO:0007669"/>
    <property type="project" value="UniProtKB-KW"/>
</dbReference>
<dbReference type="GO" id="GO:0016020">
    <property type="term" value="C:membrane"/>
    <property type="evidence" value="ECO:0007669"/>
    <property type="project" value="UniProtKB-SubCell"/>
</dbReference>
<evidence type="ECO:0000256" key="11">
    <source>
        <dbReference type="SAM" id="Coils"/>
    </source>
</evidence>
<keyword evidence="10" id="KW-0807">Transducer</keyword>
<gene>
    <name evidence="16" type="ORF">BAR1_09530</name>
</gene>
<dbReference type="SUPFAM" id="SSF55785">
    <property type="entry name" value="PYP-like sensor domain (PAS domain)"/>
    <property type="match status" value="1"/>
</dbReference>
<keyword evidence="11" id="KW-0175">Coiled coil</keyword>
<dbReference type="GO" id="GO:0000160">
    <property type="term" value="P:phosphorelay signal transduction system"/>
    <property type="evidence" value="ECO:0007669"/>
    <property type="project" value="UniProtKB-KW"/>
</dbReference>
<evidence type="ECO:0000259" key="15">
    <source>
        <dbReference type="PROSITE" id="PS50885"/>
    </source>
</evidence>
<keyword evidence="2" id="KW-0145">Chemotaxis</keyword>
<dbReference type="PANTHER" id="PTHR43531:SF11">
    <property type="entry name" value="METHYL-ACCEPTING CHEMOTAXIS PROTEIN 3"/>
    <property type="match status" value="1"/>
</dbReference>
<dbReference type="PROSITE" id="PS50111">
    <property type="entry name" value="CHEMOTAXIS_TRANSDUC_2"/>
    <property type="match status" value="1"/>
</dbReference>
<dbReference type="SMART" id="SM00304">
    <property type="entry name" value="HAMP"/>
    <property type="match status" value="2"/>
</dbReference>
<evidence type="ECO:0000256" key="2">
    <source>
        <dbReference type="ARBA" id="ARBA00022500"/>
    </source>
</evidence>
<dbReference type="AlphaFoldDB" id="A0A347UH21"/>
<sequence>MSLWNNLKLSVKLPLIMLALSAIALLGMGVLAYFSAKESLDQTARSRLQMVLGTRASDIEKWYEEISTDVVSEASSPATRRAITDFIGAWTALPGDKGAFLQQHYASQDENAESAGQAIDFAGVQTDYSRKHRRHHPFFETLLKRNGFSDIFIVDPQGNVLYSVLKNPDYATNILNGPWKSTGLGNAFRAALPLGVDKTAFVDLAPYEPDNGKYSGFVSAPILSVNGALVGVYIVQITTDSISSAFRSNDGLGKTGVTMTVGADYHPRISSLAGDGEGLMRVKVDPALVDRALEGESGLAQSIGIDGDPVLAAYSPLHIGNLTWALIAEQDTKELFAPVVDVRNRMFVQGGILAAISALVSIFLARNISRPLTGVGGAMQRVAREEYDVDIPATNRGDEIGHIAAILDDFRKALREAKERTRETLFKGTAFEGTSAGLMIVDQDFTIRFVNSSVMGLFQKYETQFQKVNDAFSAEDVIGYNMDIFHNMPGRIRELLSDPDNLPFHAEIPVGNARFSLDINAVTDSEGAQLGCVVEWIDVTTTRMNEAVLNAIEENQAKAEFAPGGALLVANENFLNLTGGLENDQFEKSIHDLVMFDPDMAEKYGDVWGRVAAGETIVGKFIMNAGGGTEGTLEGAFTPVQSKSGDVIRVLLVGNDVTQAQLQMEEAEAIRIELEQAQSEVVEALSIGMRQLSEGDLTTEITKKFKPDYESLRADFNGAVATLRKAMLRVIDNAGSIRGEASEISNAADDLSRRTERQAATLEETAAALDELTASVRSAAEGAGLANQVVSDAKSSAEASGVVVQEAVDAMEEIQTSSSKISRIINVIDDIAFQTNLLALNAGVEAARAGEAGRGFAVVASEVRALAQRTSDAAREINDLISTSSQHVGRGVDLVGQAGSALQQIVESVSNIAVHVSEIAVSANEQSSGLAEINTAVNQLDQVTQQNAAMFEETTAASHSLTKEAENLSETTAQFRIGEETSNIVSPDFQPSNKQIASETGYPNRAPKPAPENSLATAHAVDPEITESDWEDF</sequence>